<evidence type="ECO:0000313" key="3">
    <source>
        <dbReference type="EMBL" id="NHC15945.1"/>
    </source>
</evidence>
<organism evidence="3 4">
    <name type="scientific">Motilibacter deserti</name>
    <dbReference type="NCBI Taxonomy" id="2714956"/>
    <lineage>
        <taxon>Bacteria</taxon>
        <taxon>Bacillati</taxon>
        <taxon>Actinomycetota</taxon>
        <taxon>Actinomycetes</taxon>
        <taxon>Motilibacterales</taxon>
        <taxon>Motilibacteraceae</taxon>
        <taxon>Motilibacter</taxon>
    </lineage>
</organism>
<keyword evidence="2" id="KW-0472">Membrane</keyword>
<feature type="transmembrane region" description="Helical" evidence="2">
    <location>
        <begin position="38"/>
        <end position="57"/>
    </location>
</feature>
<feature type="compositionally biased region" description="Basic and acidic residues" evidence="1">
    <location>
        <begin position="1"/>
        <end position="16"/>
    </location>
</feature>
<keyword evidence="2" id="KW-1133">Transmembrane helix</keyword>
<proteinExistence type="predicted"/>
<evidence type="ECO:0000256" key="2">
    <source>
        <dbReference type="SAM" id="Phobius"/>
    </source>
</evidence>
<reference evidence="3 4" key="1">
    <citation type="submission" date="2020-03" db="EMBL/GenBank/DDBJ databases">
        <title>Two novel Motilibacter sp.</title>
        <authorList>
            <person name="Liu S."/>
        </authorList>
    </citation>
    <scope>NUCLEOTIDE SEQUENCE [LARGE SCALE GENOMIC DNA]</scope>
    <source>
        <strain evidence="3 4">E257</strain>
    </source>
</reference>
<name>A0ABX0H1Y3_9ACTN</name>
<dbReference type="RefSeq" id="WP_166284425.1">
    <property type="nucleotide sequence ID" value="NZ_JAANNP010000073.1"/>
</dbReference>
<comment type="caution">
    <text evidence="3">The sequence shown here is derived from an EMBL/GenBank/DDBJ whole genome shotgun (WGS) entry which is preliminary data.</text>
</comment>
<protein>
    <recommendedName>
        <fullName evidence="5">PknH-like protein</fullName>
    </recommendedName>
</protein>
<dbReference type="EMBL" id="JAANNP010000073">
    <property type="protein sequence ID" value="NHC15945.1"/>
    <property type="molecule type" value="Genomic_DNA"/>
</dbReference>
<keyword evidence="4" id="KW-1185">Reference proteome</keyword>
<evidence type="ECO:0000256" key="1">
    <source>
        <dbReference type="SAM" id="MobiDB-lite"/>
    </source>
</evidence>
<dbReference type="Proteomes" id="UP000800981">
    <property type="component" value="Unassembled WGS sequence"/>
</dbReference>
<feature type="region of interest" description="Disordered" evidence="1">
    <location>
        <begin position="1"/>
        <end position="39"/>
    </location>
</feature>
<gene>
    <name evidence="3" type="ORF">G9H71_19355</name>
</gene>
<keyword evidence="2" id="KW-0812">Transmembrane</keyword>
<evidence type="ECO:0008006" key="5">
    <source>
        <dbReference type="Google" id="ProtNLM"/>
    </source>
</evidence>
<evidence type="ECO:0000313" key="4">
    <source>
        <dbReference type="Proteomes" id="UP000800981"/>
    </source>
</evidence>
<accession>A0ABX0H1Y3</accession>
<sequence>MRESLFPELERLRDDLGPEPLPGAADARQRGRQRSRRASGSLGALALTGVVALAAAATSGIGGGAAGTPGARPTADPVSYDLMSRARTLAPDDLPGPRQVWGHWSVQSLLPSPLQDRCAAQALTSDDGTRGLVTMYANFIGAEGRTQLSAGQQATTAYESERSAEAAYRALGRRLDGCADNNAGWTSRVQDGRRMWLHFSDSIATRTVVLVGTRDRFVTVLGLEIVGPSRGQAPEASLAAVLEKAVGALGTPADPTAQPAPDAFRPGTDALIPAGMWPKGDNPADIVVGPDKTSPCPLTVPDRDLLQQLERGYGAYRGQAPTSHERLVVLGSSATAQSVFDAWNGALARCSTSSERVPPPDDVDDSSPVYAAVGTQGKVHKLMAARVGNILVLIRFEGADADQVRAAMSLAVRGAAPYVLPEPPTG</sequence>